<evidence type="ECO:0000313" key="1">
    <source>
        <dbReference type="EMBL" id="MBP1925515.1"/>
    </source>
</evidence>
<name>A0ABS4GDS1_9FIRM</name>
<dbReference type="EMBL" id="JAGGKS010000003">
    <property type="protein sequence ID" value="MBP1925515.1"/>
    <property type="molecule type" value="Genomic_DNA"/>
</dbReference>
<accession>A0ABS4GDS1</accession>
<organism evidence="1 2">
    <name type="scientific">Sedimentibacter acidaminivorans</name>
    <dbReference type="NCBI Taxonomy" id="913099"/>
    <lineage>
        <taxon>Bacteria</taxon>
        <taxon>Bacillati</taxon>
        <taxon>Bacillota</taxon>
        <taxon>Tissierellia</taxon>
        <taxon>Sedimentibacter</taxon>
    </lineage>
</organism>
<dbReference type="Proteomes" id="UP001519342">
    <property type="component" value="Unassembled WGS sequence"/>
</dbReference>
<keyword evidence="2" id="KW-1185">Reference proteome</keyword>
<dbReference type="RefSeq" id="WP_209511244.1">
    <property type="nucleotide sequence ID" value="NZ_JAGGKS010000003.1"/>
</dbReference>
<gene>
    <name evidence="1" type="ORF">J2Z76_001374</name>
</gene>
<comment type="caution">
    <text evidence="1">The sequence shown here is derived from an EMBL/GenBank/DDBJ whole genome shotgun (WGS) entry which is preliminary data.</text>
</comment>
<protein>
    <submittedName>
        <fullName evidence="1">Uncharacterized protein</fullName>
    </submittedName>
</protein>
<evidence type="ECO:0000313" key="2">
    <source>
        <dbReference type="Proteomes" id="UP001519342"/>
    </source>
</evidence>
<reference evidence="1 2" key="1">
    <citation type="submission" date="2021-03" db="EMBL/GenBank/DDBJ databases">
        <title>Genomic Encyclopedia of Type Strains, Phase IV (KMG-IV): sequencing the most valuable type-strain genomes for metagenomic binning, comparative biology and taxonomic classification.</title>
        <authorList>
            <person name="Goeker M."/>
        </authorList>
    </citation>
    <scope>NUCLEOTIDE SEQUENCE [LARGE SCALE GENOMIC DNA]</scope>
    <source>
        <strain evidence="1 2">DSM 24004</strain>
    </source>
</reference>
<proteinExistence type="predicted"/>
<sequence length="136" mass="16292">MNPHYNQNYTLEQVESILDIIQDCVKRNHYMISKNENRKENNDLIKEYNLTSGKQKDIILKIVAKDFCHSLQNKKLGFEHETLYVFCPQIILFNFDGVEELTDIYTKFNIIEYDLGKRVIAISFHKRNKPLKYLFR</sequence>